<proteinExistence type="predicted"/>
<comment type="caution">
    <text evidence="4">The sequence shown here is derived from an EMBL/GenBank/DDBJ whole genome shotgun (WGS) entry which is preliminary data.</text>
</comment>
<dbReference type="SUPFAM" id="SSF51445">
    <property type="entry name" value="(Trans)glycosidases"/>
    <property type="match status" value="1"/>
</dbReference>
<dbReference type="GO" id="GO:0046556">
    <property type="term" value="F:alpha-L-arabinofuranosidase activity"/>
    <property type="evidence" value="ECO:0007669"/>
    <property type="project" value="TreeGrafter"/>
</dbReference>
<dbReference type="AlphaFoldDB" id="A0A8T2ZP43"/>
<dbReference type="GO" id="GO:0009044">
    <property type="term" value="F:xylan 1,4-beta-xylosidase activity"/>
    <property type="evidence" value="ECO:0007669"/>
    <property type="project" value="InterPro"/>
</dbReference>
<dbReference type="PRINTS" id="PR00133">
    <property type="entry name" value="GLHYDRLASE3"/>
</dbReference>
<dbReference type="PANTHER" id="PTHR42721:SF11">
    <property type="entry name" value="BETA-D-XYLOSIDASE 5-RELATED"/>
    <property type="match status" value="1"/>
</dbReference>
<dbReference type="EMBL" id="JACEGQ020000001">
    <property type="protein sequence ID" value="KAH8519108.1"/>
    <property type="molecule type" value="Genomic_DNA"/>
</dbReference>
<reference evidence="4" key="1">
    <citation type="journal article" date="2021" name="J. Hered.">
        <title>Genome Assembly of Salicaceae Populus deltoides (Eastern Cottonwood) I-69 Based on Nanopore Sequencing and Hi-C Technologies.</title>
        <authorList>
            <person name="Bai S."/>
            <person name="Wu H."/>
            <person name="Zhang J."/>
            <person name="Pan Z."/>
            <person name="Zhao W."/>
            <person name="Li Z."/>
            <person name="Tong C."/>
        </authorList>
    </citation>
    <scope>NUCLEOTIDE SEQUENCE</scope>
    <source>
        <tissue evidence="4">Leaf</tissue>
    </source>
</reference>
<dbReference type="Gene3D" id="3.20.20.300">
    <property type="entry name" value="Glycoside hydrolase, family 3, N-terminal domain"/>
    <property type="match status" value="1"/>
</dbReference>
<dbReference type="Proteomes" id="UP000807159">
    <property type="component" value="Chromosome 1"/>
</dbReference>
<dbReference type="Pfam" id="PF00933">
    <property type="entry name" value="Glyco_hydro_3"/>
    <property type="match status" value="1"/>
</dbReference>
<organism evidence="4 5">
    <name type="scientific">Populus deltoides</name>
    <name type="common">Eastern poplar</name>
    <name type="synonym">Eastern cottonwood</name>
    <dbReference type="NCBI Taxonomy" id="3696"/>
    <lineage>
        <taxon>Eukaryota</taxon>
        <taxon>Viridiplantae</taxon>
        <taxon>Streptophyta</taxon>
        <taxon>Embryophyta</taxon>
        <taxon>Tracheophyta</taxon>
        <taxon>Spermatophyta</taxon>
        <taxon>Magnoliopsida</taxon>
        <taxon>eudicotyledons</taxon>
        <taxon>Gunneridae</taxon>
        <taxon>Pentapetalae</taxon>
        <taxon>rosids</taxon>
        <taxon>fabids</taxon>
        <taxon>Malpighiales</taxon>
        <taxon>Salicaceae</taxon>
        <taxon>Saliceae</taxon>
        <taxon>Populus</taxon>
    </lineage>
</organism>
<keyword evidence="5" id="KW-1185">Reference proteome</keyword>
<dbReference type="GO" id="GO:0031222">
    <property type="term" value="P:arabinan catabolic process"/>
    <property type="evidence" value="ECO:0007669"/>
    <property type="project" value="TreeGrafter"/>
</dbReference>
<feature type="signal peptide" evidence="2">
    <location>
        <begin position="1"/>
        <end position="18"/>
    </location>
</feature>
<evidence type="ECO:0000256" key="1">
    <source>
        <dbReference type="ARBA" id="ARBA00022801"/>
    </source>
</evidence>
<accession>A0A8T2ZP43</accession>
<feature type="chain" id="PRO_5035839362" description="Glycoside hydrolase family 3 N-terminal domain-containing protein" evidence="2">
    <location>
        <begin position="19"/>
        <end position="412"/>
    </location>
</feature>
<dbReference type="PANTHER" id="PTHR42721">
    <property type="entry name" value="SUGAR HYDROLASE-RELATED"/>
    <property type="match status" value="1"/>
</dbReference>
<name>A0A8T2ZP43_POPDE</name>
<keyword evidence="2" id="KW-0732">Signal</keyword>
<dbReference type="InterPro" id="IPR044993">
    <property type="entry name" value="BXL"/>
</dbReference>
<feature type="domain" description="Glycoside hydrolase family 3 N-terminal" evidence="3">
    <location>
        <begin position="136"/>
        <end position="244"/>
    </location>
</feature>
<dbReference type="GO" id="GO:0045493">
    <property type="term" value="P:xylan catabolic process"/>
    <property type="evidence" value="ECO:0007669"/>
    <property type="project" value="InterPro"/>
</dbReference>
<dbReference type="InterPro" id="IPR017853">
    <property type="entry name" value="GH"/>
</dbReference>
<dbReference type="InterPro" id="IPR036962">
    <property type="entry name" value="Glyco_hydro_3_N_sf"/>
</dbReference>
<keyword evidence="1" id="KW-0378">Hydrolase</keyword>
<evidence type="ECO:0000259" key="3">
    <source>
        <dbReference type="Pfam" id="PF00933"/>
    </source>
</evidence>
<evidence type="ECO:0000313" key="4">
    <source>
        <dbReference type="EMBL" id="KAH8519108.1"/>
    </source>
</evidence>
<evidence type="ECO:0000256" key="2">
    <source>
        <dbReference type="SAM" id="SignalP"/>
    </source>
</evidence>
<evidence type="ECO:0000313" key="5">
    <source>
        <dbReference type="Proteomes" id="UP000807159"/>
    </source>
</evidence>
<sequence>MAKAILLLVLAFLTVCTARDVPLLSMLNHHRSLLSTTPSLADVPINYTHVCVPTRFANQGMEMKEFGYCDSSLSFEDRAKDLVDRMTLDEKVQQLGNKAIGVPRIGLPHYEWWSEALHGVSNVGPGYTFFDELIPGATSFPTVIHTTASFNKSLWKTIAEARAMYNLGRAGLTYWSPNINVVRDPSWGRITETPGEDPFVVGTYASNYVRGLQEVEGAGETKDLNSRPLKVSACCEHYTAYDVDAWLGIDRYHYDARMVMLVVLCAPTTVLMAFLATCADPRLLRDTIRGEWDLHGYIVSDCDSIQVMVDNHKWLGDTKEDDISVDFYVTRHVTVALSVSEMDMRLDLDCGAYYPDSLQNAVMQGEVAETEIDKSLKYLYVVLMRLGFFDGSPSFKSLGKDHVCSDEHINLN</sequence>
<gene>
    <name evidence="4" type="ORF">H0E87_000794</name>
</gene>
<protein>
    <recommendedName>
        <fullName evidence="3">Glycoside hydrolase family 3 N-terminal domain-containing protein</fullName>
    </recommendedName>
</protein>
<dbReference type="InterPro" id="IPR001764">
    <property type="entry name" value="Glyco_hydro_3_N"/>
</dbReference>